<evidence type="ECO:0000256" key="7">
    <source>
        <dbReference type="ARBA" id="ARBA00023284"/>
    </source>
</evidence>
<dbReference type="EMBL" id="VSLD01000004">
    <property type="protein sequence ID" value="TYC98542.1"/>
    <property type="molecule type" value="Genomic_DNA"/>
</dbReference>
<organism evidence="14 15">
    <name type="scientific">Arthrobacter echini</name>
    <dbReference type="NCBI Taxonomy" id="1529066"/>
    <lineage>
        <taxon>Bacteria</taxon>
        <taxon>Bacillati</taxon>
        <taxon>Actinomycetota</taxon>
        <taxon>Actinomycetes</taxon>
        <taxon>Micrococcales</taxon>
        <taxon>Micrococcaceae</taxon>
        <taxon>Arthrobacter</taxon>
    </lineage>
</organism>
<comment type="cofactor">
    <cofactor evidence="9">
        <name>FAD</name>
        <dbReference type="ChEBI" id="CHEBI:57692"/>
    </cofactor>
    <text evidence="9">Binds 1 FAD per subunit.</text>
</comment>
<dbReference type="PROSITE" id="PS00076">
    <property type="entry name" value="PYRIDINE_REDOX_1"/>
    <property type="match status" value="1"/>
</dbReference>
<dbReference type="InterPro" id="IPR050151">
    <property type="entry name" value="Class-I_Pyr_Nuc-Dis_Oxidored"/>
</dbReference>
<dbReference type="InterPro" id="IPR036188">
    <property type="entry name" value="FAD/NAD-bd_sf"/>
</dbReference>
<evidence type="ECO:0000256" key="3">
    <source>
        <dbReference type="ARBA" id="ARBA00022827"/>
    </source>
</evidence>
<gene>
    <name evidence="14" type="ORF">FQ377_09435</name>
</gene>
<keyword evidence="2 11" id="KW-0285">Flavoprotein</keyword>
<evidence type="ECO:0000256" key="1">
    <source>
        <dbReference type="ARBA" id="ARBA00007532"/>
    </source>
</evidence>
<feature type="binding site" evidence="9">
    <location>
        <begin position="175"/>
        <end position="182"/>
    </location>
    <ligand>
        <name>NAD(+)</name>
        <dbReference type="ChEBI" id="CHEBI:57540"/>
    </ligand>
</feature>
<dbReference type="PANTHER" id="PTHR22912:SF217">
    <property type="entry name" value="DIHYDROLIPOYL DEHYDROGENASE"/>
    <property type="match status" value="1"/>
</dbReference>
<dbReference type="Gene3D" id="3.50.50.60">
    <property type="entry name" value="FAD/NAD(P)-binding domain"/>
    <property type="match status" value="2"/>
</dbReference>
<evidence type="ECO:0000256" key="4">
    <source>
        <dbReference type="ARBA" id="ARBA00023002"/>
    </source>
</evidence>
<evidence type="ECO:0000256" key="9">
    <source>
        <dbReference type="PIRSR" id="PIRSR000350-3"/>
    </source>
</evidence>
<dbReference type="InterPro" id="IPR012999">
    <property type="entry name" value="Pyr_OxRdtase_I_AS"/>
</dbReference>
<dbReference type="InterPro" id="IPR001100">
    <property type="entry name" value="Pyr_nuc-diS_OxRdtase"/>
</dbReference>
<comment type="caution">
    <text evidence="14">The sequence shown here is derived from an EMBL/GenBank/DDBJ whole genome shotgun (WGS) entry which is preliminary data.</text>
</comment>
<dbReference type="GO" id="GO:0050627">
    <property type="term" value="F:mycothione reductase [NAD(P)H] activity"/>
    <property type="evidence" value="ECO:0007669"/>
    <property type="project" value="UniProtKB-EC"/>
</dbReference>
<dbReference type="Gene3D" id="3.30.390.30">
    <property type="match status" value="1"/>
</dbReference>
<evidence type="ECO:0000313" key="14">
    <source>
        <dbReference type="EMBL" id="TYC98542.1"/>
    </source>
</evidence>
<keyword evidence="7 11" id="KW-0676">Redox-active center</keyword>
<feature type="binding site" evidence="9">
    <location>
        <begin position="138"/>
        <end position="140"/>
    </location>
    <ligand>
        <name>FAD</name>
        <dbReference type="ChEBI" id="CHEBI:57692"/>
    </ligand>
</feature>
<keyword evidence="3 9" id="KW-0274">FAD</keyword>
<evidence type="ECO:0000256" key="5">
    <source>
        <dbReference type="ARBA" id="ARBA00023027"/>
    </source>
</evidence>
<feature type="active site" description="Proton acceptor" evidence="8">
    <location>
        <position position="450"/>
    </location>
</feature>
<feature type="binding site" evidence="9">
    <location>
        <position position="265"/>
    </location>
    <ligand>
        <name>NAD(+)</name>
        <dbReference type="ChEBI" id="CHEBI:57540"/>
    </ligand>
</feature>
<dbReference type="InterPro" id="IPR004099">
    <property type="entry name" value="Pyr_nucl-diS_OxRdtase_dimer"/>
</dbReference>
<keyword evidence="6" id="KW-1015">Disulfide bond</keyword>
<evidence type="ECO:0000256" key="10">
    <source>
        <dbReference type="PIRSR" id="PIRSR000350-4"/>
    </source>
</evidence>
<dbReference type="GO" id="GO:0004148">
    <property type="term" value="F:dihydrolipoyl dehydrogenase (NADH) activity"/>
    <property type="evidence" value="ECO:0007669"/>
    <property type="project" value="TreeGrafter"/>
</dbReference>
<dbReference type="InterPro" id="IPR016156">
    <property type="entry name" value="FAD/NAD-linked_Rdtase_dimer_sf"/>
</dbReference>
<dbReference type="GO" id="GO:0050660">
    <property type="term" value="F:flavin adenine dinucleotide binding"/>
    <property type="evidence" value="ECO:0007669"/>
    <property type="project" value="TreeGrafter"/>
</dbReference>
<sequence>MTHYDLAIIGSGSGNTLISPEWDDSKVVLVDGGVFGGTCLNVGCIPTKMYVYPAELAAAPERAARLGVDLSFEGVRWQDIRDRIFSRIDAISAGGRTYRADELENVTLIEEHVHLAGEKSFRTASGELISADQLVIATGSHAVLPDVPGITLPQVHTSDTIMRIPEQPERLLILGGGYIAAEFAHIFGSFGTTVTLAVRSGSMLRHLDDTVSAVFTEHAAQQWDVRLRTVVTELSANDDGSVRVRLDGPEGPSELEVDIVLAATGRRPNTDGLSVDEAGFDLHDDGRLAVDAYQRVLREGLPVEGVWSLGDVSSDYQLKHVANHEARTVAHNLLHPDDLRASDHRFVPAAVFSHPQVASVGLTEDQALSAAERTGTPIVTAVQQFGSTAYGWAMEDTEGFVKLIAEKSTGRILGAHILGHEASMLIQPILQAMSFDLDAFSMARGQYWIHPALTEVVENALLNLRTD</sequence>
<dbReference type="OrthoDB" id="9800167at2"/>
<dbReference type="PRINTS" id="PR00368">
    <property type="entry name" value="FADPNR"/>
</dbReference>
<dbReference type="RefSeq" id="WP_148601018.1">
    <property type="nucleotide sequence ID" value="NZ_VSLD01000004.1"/>
</dbReference>
<dbReference type="Pfam" id="PF07992">
    <property type="entry name" value="Pyr_redox_2"/>
    <property type="match status" value="1"/>
</dbReference>
<dbReference type="PANTHER" id="PTHR22912">
    <property type="entry name" value="DISULFIDE OXIDOREDUCTASE"/>
    <property type="match status" value="1"/>
</dbReference>
<feature type="domain" description="FAD/NAD(P)-binding" evidence="13">
    <location>
        <begin position="4"/>
        <end position="326"/>
    </location>
</feature>
<feature type="binding site" evidence="9">
    <location>
        <position position="48"/>
    </location>
    <ligand>
        <name>FAD</name>
        <dbReference type="ChEBI" id="CHEBI:57692"/>
    </ligand>
</feature>
<dbReference type="SUPFAM" id="SSF51905">
    <property type="entry name" value="FAD/NAD(P)-binding domain"/>
    <property type="match status" value="1"/>
</dbReference>
<protein>
    <submittedName>
        <fullName evidence="14">Mycothione reductase</fullName>
        <ecNumber evidence="14">1.8.1.15</ecNumber>
    </submittedName>
</protein>
<keyword evidence="15" id="KW-1185">Reference proteome</keyword>
<feature type="domain" description="Pyridine nucleotide-disulphide oxidoreductase dimerisation" evidence="12">
    <location>
        <begin position="347"/>
        <end position="460"/>
    </location>
</feature>
<dbReference type="PIRSF" id="PIRSF000350">
    <property type="entry name" value="Mercury_reductase_MerA"/>
    <property type="match status" value="1"/>
</dbReference>
<evidence type="ECO:0000259" key="13">
    <source>
        <dbReference type="Pfam" id="PF07992"/>
    </source>
</evidence>
<feature type="disulfide bond" description="Redox-active" evidence="10">
    <location>
        <begin position="39"/>
        <end position="44"/>
    </location>
</feature>
<proteinExistence type="inferred from homology"/>
<accession>A0A5D0XPS4</accession>
<dbReference type="Proteomes" id="UP000323410">
    <property type="component" value="Unassembled WGS sequence"/>
</dbReference>
<evidence type="ECO:0000256" key="6">
    <source>
        <dbReference type="ARBA" id="ARBA00023157"/>
    </source>
</evidence>
<feature type="binding site" evidence="9">
    <location>
        <position position="311"/>
    </location>
    <ligand>
        <name>FAD</name>
        <dbReference type="ChEBI" id="CHEBI:57692"/>
    </ligand>
</feature>
<evidence type="ECO:0000256" key="11">
    <source>
        <dbReference type="RuleBase" id="RU003691"/>
    </source>
</evidence>
<dbReference type="InterPro" id="IPR023753">
    <property type="entry name" value="FAD/NAD-binding_dom"/>
</dbReference>
<evidence type="ECO:0000259" key="12">
    <source>
        <dbReference type="Pfam" id="PF02852"/>
    </source>
</evidence>
<evidence type="ECO:0000256" key="2">
    <source>
        <dbReference type="ARBA" id="ARBA00022630"/>
    </source>
</evidence>
<dbReference type="NCBIfam" id="NF005884">
    <property type="entry name" value="PRK07846.1"/>
    <property type="match status" value="1"/>
</dbReference>
<comment type="similarity">
    <text evidence="1 11">Belongs to the class-I pyridine nucleotide-disulfide oxidoreductase family.</text>
</comment>
<dbReference type="SUPFAM" id="SSF55424">
    <property type="entry name" value="FAD/NAD-linked reductases, dimerisation (C-terminal) domain"/>
    <property type="match status" value="1"/>
</dbReference>
<evidence type="ECO:0000313" key="15">
    <source>
        <dbReference type="Proteomes" id="UP000323410"/>
    </source>
</evidence>
<reference evidence="14 15" key="1">
    <citation type="submission" date="2019-08" db="EMBL/GenBank/DDBJ databases">
        <title>Genone of Arthrobacter echini P9.</title>
        <authorList>
            <person name="Bowman J.P."/>
        </authorList>
    </citation>
    <scope>NUCLEOTIDE SEQUENCE [LARGE SCALE GENOMIC DNA]</scope>
    <source>
        <strain evidence="14 15">P9</strain>
    </source>
</reference>
<keyword evidence="4 11" id="KW-0560">Oxidoreductase</keyword>
<keyword evidence="5 9" id="KW-0520">NAD</keyword>
<dbReference type="Pfam" id="PF02852">
    <property type="entry name" value="Pyr_redox_dim"/>
    <property type="match status" value="1"/>
</dbReference>
<dbReference type="EC" id="1.8.1.15" evidence="14"/>
<evidence type="ECO:0000256" key="8">
    <source>
        <dbReference type="PIRSR" id="PIRSR000350-2"/>
    </source>
</evidence>
<name>A0A5D0XPS4_9MICC</name>
<dbReference type="PRINTS" id="PR00411">
    <property type="entry name" value="PNDRDTASEI"/>
</dbReference>
<dbReference type="AlphaFoldDB" id="A0A5D0XPS4"/>
<dbReference type="GO" id="GO:0006103">
    <property type="term" value="P:2-oxoglutarate metabolic process"/>
    <property type="evidence" value="ECO:0007669"/>
    <property type="project" value="TreeGrafter"/>
</dbReference>
<keyword evidence="9" id="KW-0547">Nucleotide-binding</keyword>